<comment type="similarity">
    <text evidence="6">Belongs to the YccS/YhfK family.</text>
</comment>
<keyword evidence="5 7" id="KW-0472">Membrane</keyword>
<dbReference type="AlphaFoldDB" id="Q39PL0"/>
<evidence type="ECO:0000259" key="8">
    <source>
        <dbReference type="Pfam" id="PF13515"/>
    </source>
</evidence>
<evidence type="ECO:0000313" key="9">
    <source>
        <dbReference type="EMBL" id="ABB05606.1"/>
    </source>
</evidence>
<dbReference type="PANTHER" id="PTHR30509">
    <property type="entry name" value="P-HYDROXYBENZOIC ACID EFFLUX PUMP SUBUNIT-RELATED"/>
    <property type="match status" value="1"/>
</dbReference>
<organism evidence="9 10">
    <name type="scientific">Burkholderia lata (strain ATCC 17760 / DSM 23089 / LMG 22485 / NCIMB 9086 / R18194 / 383)</name>
    <dbReference type="NCBI Taxonomy" id="482957"/>
    <lineage>
        <taxon>Bacteria</taxon>
        <taxon>Pseudomonadati</taxon>
        <taxon>Pseudomonadota</taxon>
        <taxon>Betaproteobacteria</taxon>
        <taxon>Burkholderiales</taxon>
        <taxon>Burkholderiaceae</taxon>
        <taxon>Burkholderia</taxon>
        <taxon>Burkholderia cepacia complex</taxon>
    </lineage>
</organism>
<keyword evidence="2" id="KW-1003">Cell membrane</keyword>
<feature type="transmembrane region" description="Helical" evidence="7">
    <location>
        <begin position="82"/>
        <end position="106"/>
    </location>
</feature>
<dbReference type="GO" id="GO:0005886">
    <property type="term" value="C:plasma membrane"/>
    <property type="evidence" value="ECO:0007669"/>
    <property type="project" value="UniProtKB-SubCell"/>
</dbReference>
<reference evidence="9" key="1">
    <citation type="submission" date="2009-01" db="EMBL/GenBank/DDBJ databases">
        <title>Complete sequence of chromosome 3 of Burkholderia sp. 383.</title>
        <authorList>
            <consortium name="US DOE Joint Genome Institute"/>
            <person name="Copeland A."/>
            <person name="Lucas S."/>
            <person name="Lapidus A."/>
            <person name="Barry K."/>
            <person name="Detter J.C."/>
            <person name="Glavina T."/>
            <person name="Hammon N."/>
            <person name="Israni S."/>
            <person name="Pitluck S."/>
            <person name="Chain P."/>
            <person name="Malfatti S."/>
            <person name="Shin M."/>
            <person name="Vergez L."/>
            <person name="Schmutz J."/>
            <person name="Larimer F."/>
            <person name="Land M."/>
            <person name="Kyrpides N."/>
            <person name="Lykidis A."/>
            <person name="Richardson P."/>
        </authorList>
    </citation>
    <scope>NUCLEOTIDE SEQUENCE</scope>
    <source>
        <strain evidence="9">383</strain>
    </source>
</reference>
<evidence type="ECO:0000256" key="1">
    <source>
        <dbReference type="ARBA" id="ARBA00004651"/>
    </source>
</evidence>
<feature type="transmembrane region" description="Helical" evidence="7">
    <location>
        <begin position="497"/>
        <end position="518"/>
    </location>
</feature>
<feature type="transmembrane region" description="Helical" evidence="7">
    <location>
        <begin position="168"/>
        <end position="191"/>
    </location>
</feature>
<evidence type="ECO:0000256" key="2">
    <source>
        <dbReference type="ARBA" id="ARBA00022475"/>
    </source>
</evidence>
<proteinExistence type="inferred from homology"/>
<comment type="subcellular location">
    <subcellularLocation>
        <location evidence="1">Cell membrane</location>
        <topology evidence="1">Multi-pass membrane protein</topology>
    </subcellularLocation>
</comment>
<feature type="transmembrane region" description="Helical" evidence="7">
    <location>
        <begin position="414"/>
        <end position="434"/>
    </location>
</feature>
<dbReference type="Proteomes" id="UP000002705">
    <property type="component" value="Chromosome 3"/>
</dbReference>
<sequence length="708" mass="75143">MPPPAARLSEHRMSTEQFASSNLQRLAGFIGGEVRPYPGRMNVMLRCLLTSALVIVTSMALQVPLLPVSLIVVFFVTQSNVVVTRLTGVLFVVGSTIAVGSTILVLKFTYDYPLLRILLAGTLVFLSVYMMRVAKIGVVFFIVGLTVIYGQTFVDSTDQAELLVRAELWAWVAVTYAIALTLLINTLFLPVEPMRQLCSAMGGQLKAIDTSLAGLEHWALVASAPGAYEIQVGALTLKKLLRFATMRDAAYRANQALHLARVATVSRLYAATGHLPASSAGLTVDAIPVLRDAIQRLADAVEADGQFVAPGALIDLGGDGLPGALAEMRDALLEFSGRSAAPQGVQSPAEKERLLVPDAVTNPVYAQFALKTLMAAMISYLFYIATDWQGIHTMMLTCLIVAQPSLGSSVQRAVLRIGGAAVGSVLALAMVVWVMPHLDGVVGLLMMVLPVIALAAWVSAGSEHISYAGTQIMFTFSLAVLEQFGPAINLTEIRDRMIGILFGVAVSAVVHACLWPEAEGEALRQRAAKLLRRIGAQLRSDGTGPIPVTLWAELSDSEAMSARVALEPGWQMADGEQESLTLRMQTLLARVREILLATDAFGAERNAQKLPGGIATATTAFQAELAGLLDGYASALAERPLTINAPPCASLAALSDCCAAELSTLPTDALRAAYDRLLTRASNLAVQVAGLPAWAPGSVGTVLTSRAS</sequence>
<dbReference type="Pfam" id="PF13515">
    <property type="entry name" value="FUSC_2"/>
    <property type="match status" value="1"/>
</dbReference>
<accession>Q39PL0</accession>
<evidence type="ECO:0000256" key="3">
    <source>
        <dbReference type="ARBA" id="ARBA00022692"/>
    </source>
</evidence>
<evidence type="ECO:0000256" key="4">
    <source>
        <dbReference type="ARBA" id="ARBA00022989"/>
    </source>
</evidence>
<feature type="transmembrane region" description="Helical" evidence="7">
    <location>
        <begin position="47"/>
        <end position="76"/>
    </location>
</feature>
<dbReference type="PANTHER" id="PTHR30509:SF9">
    <property type="entry name" value="MULTIDRUG RESISTANCE PROTEIN MDTO"/>
    <property type="match status" value="1"/>
</dbReference>
<feature type="transmembrane region" description="Helical" evidence="7">
    <location>
        <begin position="118"/>
        <end position="148"/>
    </location>
</feature>
<feature type="transmembrane region" description="Helical" evidence="7">
    <location>
        <begin position="380"/>
        <end position="402"/>
    </location>
</feature>
<evidence type="ECO:0000256" key="6">
    <source>
        <dbReference type="ARBA" id="ARBA00043993"/>
    </source>
</evidence>
<feature type="domain" description="Integral membrane bound transporter" evidence="8">
    <location>
        <begin position="380"/>
        <end position="510"/>
    </location>
</feature>
<feature type="transmembrane region" description="Helical" evidence="7">
    <location>
        <begin position="441"/>
        <end position="459"/>
    </location>
</feature>
<evidence type="ECO:0000313" key="10">
    <source>
        <dbReference type="Proteomes" id="UP000002705"/>
    </source>
</evidence>
<dbReference type="NCBIfam" id="NF008510">
    <property type="entry name" value="PRK11427.1"/>
    <property type="match status" value="1"/>
</dbReference>
<dbReference type="PATRIC" id="fig|482957.22.peg.7052"/>
<dbReference type="InterPro" id="IPR049453">
    <property type="entry name" value="Memb_transporter_dom"/>
</dbReference>
<name>Q39PL0_BURL3</name>
<evidence type="ECO:0000256" key="7">
    <source>
        <dbReference type="SAM" id="Phobius"/>
    </source>
</evidence>
<dbReference type="HOGENOM" id="CLU_023392_1_0_4"/>
<keyword evidence="3 7" id="KW-0812">Transmembrane</keyword>
<keyword evidence="10" id="KW-1185">Reference proteome</keyword>
<dbReference type="EMBL" id="CP000150">
    <property type="protein sequence ID" value="ABB05606.1"/>
    <property type="molecule type" value="Genomic_DNA"/>
</dbReference>
<gene>
    <name evidence="9" type="ordered locus">Bcep18194_C6555</name>
</gene>
<dbReference type="KEGG" id="bur:Bcep18194_C6555"/>
<protein>
    <submittedName>
        <fullName evidence="9">Fusaric acid resistance protein</fullName>
    </submittedName>
</protein>
<evidence type="ECO:0000256" key="5">
    <source>
        <dbReference type="ARBA" id="ARBA00023136"/>
    </source>
</evidence>
<keyword evidence="4 7" id="KW-1133">Transmembrane helix</keyword>
<feature type="transmembrane region" description="Helical" evidence="7">
    <location>
        <begin position="465"/>
        <end position="485"/>
    </location>
</feature>